<gene>
    <name evidence="2" type="ORF">FW780_02195</name>
</gene>
<dbReference type="OrthoDB" id="1252098at2"/>
<evidence type="ECO:0008006" key="4">
    <source>
        <dbReference type="Google" id="ProtNLM"/>
    </source>
</evidence>
<evidence type="ECO:0000313" key="3">
    <source>
        <dbReference type="Proteomes" id="UP000323082"/>
    </source>
</evidence>
<keyword evidence="1" id="KW-0472">Membrane</keyword>
<proteinExistence type="predicted"/>
<reference evidence="2 3" key="1">
    <citation type="journal article" date="2015" name="Int. J. Syst. Evol. Microbiol.">
        <title>Chryseobacterium sediminis sp. nov., isolated from a river sediment.</title>
        <authorList>
            <person name="Kampfer P."/>
            <person name="Busse H.J."/>
            <person name="McInroy J.A."/>
            <person name="Glaeser S.P."/>
        </authorList>
    </citation>
    <scope>NUCLEOTIDE SEQUENCE [LARGE SCALE GENOMIC DNA]</scope>
    <source>
        <strain evidence="2 3">IMT-174</strain>
    </source>
</reference>
<dbReference type="RefSeq" id="WP_149832001.1">
    <property type="nucleotide sequence ID" value="NZ_VUNZ01000001.1"/>
</dbReference>
<protein>
    <recommendedName>
        <fullName evidence="4">DUF4760 domain-containing protein</fullName>
    </recommendedName>
</protein>
<evidence type="ECO:0000313" key="2">
    <source>
        <dbReference type="EMBL" id="KAA2223037.1"/>
    </source>
</evidence>
<dbReference type="Proteomes" id="UP000323082">
    <property type="component" value="Unassembled WGS sequence"/>
</dbReference>
<keyword evidence="1" id="KW-1133">Transmembrane helix</keyword>
<comment type="caution">
    <text evidence="2">The sequence shown here is derived from an EMBL/GenBank/DDBJ whole genome shotgun (WGS) entry which is preliminary data.</text>
</comment>
<sequence>MEDKLELLKASVPIATVIGVVVGAFLNSNLARKEKIRDHLFSYKVKSYSTIAESIIVIKRDLLAIRNDLLLEKVISGKKPIEIWDSFNKVRAEQALFMSDKTKHNFFLLEGKIFEIVKEDFFWESDPSKESIDKMIIIYENLGMECDKFIERIQRELGITKL</sequence>
<feature type="transmembrane region" description="Helical" evidence="1">
    <location>
        <begin position="12"/>
        <end position="31"/>
    </location>
</feature>
<name>A0A5B2U9K3_9FLAO</name>
<keyword evidence="1" id="KW-0812">Transmembrane</keyword>
<dbReference type="AlphaFoldDB" id="A0A5B2U9K3"/>
<evidence type="ECO:0000256" key="1">
    <source>
        <dbReference type="SAM" id="Phobius"/>
    </source>
</evidence>
<dbReference type="EMBL" id="VUNZ01000001">
    <property type="protein sequence ID" value="KAA2223037.1"/>
    <property type="molecule type" value="Genomic_DNA"/>
</dbReference>
<accession>A0A5B2U9K3</accession>
<organism evidence="2 3">
    <name type="scientific">Chryseobacterium sediminis</name>
    <dbReference type="NCBI Taxonomy" id="1679494"/>
    <lineage>
        <taxon>Bacteria</taxon>
        <taxon>Pseudomonadati</taxon>
        <taxon>Bacteroidota</taxon>
        <taxon>Flavobacteriia</taxon>
        <taxon>Flavobacteriales</taxon>
        <taxon>Weeksellaceae</taxon>
        <taxon>Chryseobacterium group</taxon>
        <taxon>Chryseobacterium</taxon>
    </lineage>
</organism>